<name>A0ABV2JNX9_9STRE</name>
<feature type="transmembrane region" description="Helical" evidence="1">
    <location>
        <begin position="98"/>
        <end position="119"/>
    </location>
</feature>
<evidence type="ECO:0000313" key="3">
    <source>
        <dbReference type="Proteomes" id="UP001549055"/>
    </source>
</evidence>
<evidence type="ECO:0000313" key="2">
    <source>
        <dbReference type="EMBL" id="MET3645065.1"/>
    </source>
</evidence>
<feature type="transmembrane region" description="Helical" evidence="1">
    <location>
        <begin position="65"/>
        <end position="86"/>
    </location>
</feature>
<keyword evidence="1" id="KW-0812">Transmembrane</keyword>
<keyword evidence="1" id="KW-0472">Membrane</keyword>
<feature type="transmembrane region" description="Helical" evidence="1">
    <location>
        <begin position="139"/>
        <end position="158"/>
    </location>
</feature>
<dbReference type="EMBL" id="JBEPMK010000006">
    <property type="protein sequence ID" value="MET3645065.1"/>
    <property type="molecule type" value="Genomic_DNA"/>
</dbReference>
<dbReference type="RefSeq" id="WP_253364663.1">
    <property type="nucleotide sequence ID" value="NZ_JALJXU010000004.1"/>
</dbReference>
<keyword evidence="1" id="KW-1133">Transmembrane helix</keyword>
<dbReference type="Proteomes" id="UP001549055">
    <property type="component" value="Unassembled WGS sequence"/>
</dbReference>
<reference evidence="2 3" key="1">
    <citation type="submission" date="2024-06" db="EMBL/GenBank/DDBJ databases">
        <title>Genomic Encyclopedia of Type Strains, Phase IV (KMG-IV): sequencing the most valuable type-strain genomes for metagenomic binning, comparative biology and taxonomic classification.</title>
        <authorList>
            <person name="Goeker M."/>
        </authorList>
    </citation>
    <scope>NUCLEOTIDE SEQUENCE [LARGE SCALE GENOMIC DNA]</scope>
    <source>
        <strain evidence="2 3">DSM 15349</strain>
    </source>
</reference>
<organism evidence="2 3">
    <name type="scientific">Streptococcus gallinaceus</name>
    <dbReference type="NCBI Taxonomy" id="165758"/>
    <lineage>
        <taxon>Bacteria</taxon>
        <taxon>Bacillati</taxon>
        <taxon>Bacillota</taxon>
        <taxon>Bacilli</taxon>
        <taxon>Lactobacillales</taxon>
        <taxon>Streptococcaceae</taxon>
        <taxon>Streptococcus</taxon>
    </lineage>
</organism>
<gene>
    <name evidence="2" type="ORF">ABID27_001708</name>
</gene>
<evidence type="ECO:0000256" key="1">
    <source>
        <dbReference type="SAM" id="Phobius"/>
    </source>
</evidence>
<accession>A0ABV2JNX9</accession>
<comment type="caution">
    <text evidence="2">The sequence shown here is derived from an EMBL/GenBank/DDBJ whole genome shotgun (WGS) entry which is preliminary data.</text>
</comment>
<keyword evidence="3" id="KW-1185">Reference proteome</keyword>
<sequence>MKKSWTHLIVFAVLSGLSSLSRIWSVFFTSFDEEKLRHSYEKAGIPNVDEVISTTRASVELQSNMVMKIFAVLLLLAMVAVVVYLVRKQGETASYIYIGYLFGTLILSTYSFVAGRAVIQTMTDETFRSVTNATILGGYIAKIALFALFFGLTVFFHLRKPKVLPDTAQNATDI</sequence>
<proteinExistence type="predicted"/>
<protein>
    <submittedName>
        <fullName evidence="2">ABC-type multidrug transport system fused ATPase/permease subunit</fullName>
    </submittedName>
</protein>